<comment type="caution">
    <text evidence="3">The sequence shown here is derived from an EMBL/GenBank/DDBJ whole genome shotgun (WGS) entry which is preliminary data.</text>
</comment>
<feature type="non-terminal residue" evidence="3">
    <location>
        <position position="406"/>
    </location>
</feature>
<dbReference type="InterPro" id="IPR002477">
    <property type="entry name" value="Peptidoglycan-bd-like"/>
</dbReference>
<dbReference type="InterPro" id="IPR003709">
    <property type="entry name" value="VanY-like_core_dom"/>
</dbReference>
<dbReference type="Gene3D" id="1.10.101.10">
    <property type="entry name" value="PGBD-like superfamily/PGBD"/>
    <property type="match status" value="1"/>
</dbReference>
<dbReference type="EMBL" id="LCQQ01000028">
    <property type="protein sequence ID" value="KKW20594.1"/>
    <property type="molecule type" value="Genomic_DNA"/>
</dbReference>
<dbReference type="Gene3D" id="3.40.710.10">
    <property type="entry name" value="DD-peptidase/beta-lactamase superfamily"/>
    <property type="match status" value="1"/>
</dbReference>
<keyword evidence="3" id="KW-0645">Protease</keyword>
<dbReference type="PANTHER" id="PTHR34385:SF1">
    <property type="entry name" value="PEPTIDOGLYCAN L-ALANYL-D-GLUTAMATE ENDOPEPTIDASE CWLK"/>
    <property type="match status" value="1"/>
</dbReference>
<dbReference type="SUPFAM" id="SSF55166">
    <property type="entry name" value="Hedgehog/DD-peptidase"/>
    <property type="match status" value="1"/>
</dbReference>
<dbReference type="Gene3D" id="3.30.1380.10">
    <property type="match status" value="1"/>
</dbReference>
<dbReference type="InterPro" id="IPR036365">
    <property type="entry name" value="PGBD-like_sf"/>
</dbReference>
<dbReference type="GO" id="GO:0006508">
    <property type="term" value="P:proteolysis"/>
    <property type="evidence" value="ECO:0007669"/>
    <property type="project" value="InterPro"/>
</dbReference>
<name>A0A0G1ZME7_9BACT</name>
<keyword evidence="3" id="KW-0121">Carboxypeptidase</keyword>
<dbReference type="InterPro" id="IPR058193">
    <property type="entry name" value="VanY/YodJ_core_dom"/>
</dbReference>
<dbReference type="InterPro" id="IPR009045">
    <property type="entry name" value="Zn_M74/Hedgehog-like"/>
</dbReference>
<dbReference type="SUPFAM" id="SSF56601">
    <property type="entry name" value="beta-lactamase/transpeptidase-like"/>
    <property type="match status" value="1"/>
</dbReference>
<dbReference type="Pfam" id="PF01471">
    <property type="entry name" value="PG_binding_1"/>
    <property type="match status" value="1"/>
</dbReference>
<accession>A0A0G1ZME7</accession>
<feature type="domain" description="Peptidoglycan binding-like" evidence="1">
    <location>
        <begin position="78"/>
        <end position="134"/>
    </location>
</feature>
<dbReference type="SUPFAM" id="SSF47090">
    <property type="entry name" value="PGBD-like"/>
    <property type="match status" value="1"/>
</dbReference>
<dbReference type="InterPro" id="IPR036366">
    <property type="entry name" value="PGBDSf"/>
</dbReference>
<dbReference type="InterPro" id="IPR012338">
    <property type="entry name" value="Beta-lactam/transpept-like"/>
</dbReference>
<sequence length="406" mass="44867">MAVRPSINAIFMKVTIQGAILIFLSAAALFAVLFNSFSVSEEMYGYQLAALSRVEASMAKKWQESGGIKRELKPGSAGSDVTLLQYALMRDPAIYPDGRTTGYFGRLTSDALKRFQAREGIAETGILDQRTREKINNLYFRDFCLAPEGIPPAFTFVYMSRSKGISSDYVPFGLVDISGRIKTVGAACLGRDAALALEEMFSDAKKEGIFLGVTSGYRRPEIQQILYDFWISIYGERATESIARPGYSEHQLGTAVDLTASSIGYAGVRPEFADSQEGKWVLKNASKYGFLMSYPEGKERVTGYAYEPWHYRYVGREAAQTIREKKLTVNEWLAIPGSRPRPKNSAKNVPLNPRAFILVLVDLEGNEEVLAQKDADLPLPIASVTKLVAALAVENIFSQSEIISIP</sequence>
<evidence type="ECO:0000313" key="3">
    <source>
        <dbReference type="EMBL" id="KKW20594.1"/>
    </source>
</evidence>
<dbReference type="InterPro" id="IPR052179">
    <property type="entry name" value="DD-CPase-like"/>
</dbReference>
<dbReference type="GO" id="GO:0004180">
    <property type="term" value="F:carboxypeptidase activity"/>
    <property type="evidence" value="ECO:0007669"/>
    <property type="project" value="UniProtKB-KW"/>
</dbReference>
<gene>
    <name evidence="3" type="ORF">UY61_C0028G0012</name>
</gene>
<dbReference type="Pfam" id="PF02557">
    <property type="entry name" value="VanY"/>
    <property type="match status" value="1"/>
</dbReference>
<dbReference type="PANTHER" id="PTHR34385">
    <property type="entry name" value="D-ALANYL-D-ALANINE CARBOXYPEPTIDASE"/>
    <property type="match status" value="1"/>
</dbReference>
<dbReference type="AlphaFoldDB" id="A0A0G1ZME7"/>
<keyword evidence="3" id="KW-0378">Hydrolase</keyword>
<evidence type="ECO:0000313" key="4">
    <source>
        <dbReference type="Proteomes" id="UP000034201"/>
    </source>
</evidence>
<dbReference type="PATRIC" id="fig|1618608.3.peg.446"/>
<organism evidence="3 4">
    <name type="scientific">Candidatus Adlerbacteria bacterium GW2011_GWC1_50_9</name>
    <dbReference type="NCBI Taxonomy" id="1618608"/>
    <lineage>
        <taxon>Bacteria</taxon>
        <taxon>Candidatus Adleribacteriota</taxon>
    </lineage>
</organism>
<dbReference type="Proteomes" id="UP000034201">
    <property type="component" value="Unassembled WGS sequence"/>
</dbReference>
<protein>
    <submittedName>
        <fullName evidence="3">Carboxypeptidase</fullName>
    </submittedName>
</protein>
<dbReference type="CDD" id="cd14852">
    <property type="entry name" value="LD-carboxypeptidase"/>
    <property type="match status" value="1"/>
</dbReference>
<evidence type="ECO:0000259" key="2">
    <source>
        <dbReference type="Pfam" id="PF02557"/>
    </source>
</evidence>
<feature type="domain" description="D-alanyl-D-alanine carboxypeptidase-like core" evidence="2">
    <location>
        <begin position="190"/>
        <end position="315"/>
    </location>
</feature>
<evidence type="ECO:0000259" key="1">
    <source>
        <dbReference type="Pfam" id="PF01471"/>
    </source>
</evidence>
<reference evidence="3 4" key="1">
    <citation type="journal article" date="2015" name="Nature">
        <title>rRNA introns, odd ribosomes, and small enigmatic genomes across a large radiation of phyla.</title>
        <authorList>
            <person name="Brown C.T."/>
            <person name="Hug L.A."/>
            <person name="Thomas B.C."/>
            <person name="Sharon I."/>
            <person name="Castelle C.J."/>
            <person name="Singh A."/>
            <person name="Wilkins M.J."/>
            <person name="Williams K.H."/>
            <person name="Banfield J.F."/>
        </authorList>
    </citation>
    <scope>NUCLEOTIDE SEQUENCE [LARGE SCALE GENOMIC DNA]</scope>
</reference>
<proteinExistence type="predicted"/>